<reference evidence="5 6" key="1">
    <citation type="journal article" date="2016" name="Nat. Commun.">
        <title>Thousands of microbial genomes shed light on interconnected biogeochemical processes in an aquifer system.</title>
        <authorList>
            <person name="Anantharaman K."/>
            <person name="Brown C.T."/>
            <person name="Hug L.A."/>
            <person name="Sharon I."/>
            <person name="Castelle C.J."/>
            <person name="Probst A.J."/>
            <person name="Thomas B.C."/>
            <person name="Singh A."/>
            <person name="Wilkins M.J."/>
            <person name="Karaoz U."/>
            <person name="Brodie E.L."/>
            <person name="Williams K.H."/>
            <person name="Hubbard S.S."/>
            <person name="Banfield J.F."/>
        </authorList>
    </citation>
    <scope>NUCLEOTIDE SEQUENCE [LARGE SCALE GENOMIC DNA]</scope>
</reference>
<dbReference type="Proteomes" id="UP000177521">
    <property type="component" value="Unassembled WGS sequence"/>
</dbReference>
<comment type="similarity">
    <text evidence="1">Belongs to the universal ribosomal protein uL23 family.</text>
</comment>
<dbReference type="EMBL" id="MEWS01000004">
    <property type="protein sequence ID" value="OGC82932.1"/>
    <property type="molecule type" value="Genomic_DNA"/>
</dbReference>
<protein>
    <recommendedName>
        <fullName evidence="4">50S ribosomal protein L23</fullName>
    </recommendedName>
</protein>
<proteinExistence type="inferred from homology"/>
<gene>
    <name evidence="5" type="ORF">A2788_00895</name>
</gene>
<dbReference type="Gene3D" id="3.30.70.330">
    <property type="match status" value="1"/>
</dbReference>
<evidence type="ECO:0000256" key="4">
    <source>
        <dbReference type="ARBA" id="ARBA00035481"/>
    </source>
</evidence>
<dbReference type="GO" id="GO:0003735">
    <property type="term" value="F:structural constituent of ribosome"/>
    <property type="evidence" value="ECO:0007669"/>
    <property type="project" value="InterPro"/>
</dbReference>
<dbReference type="InterPro" id="IPR013025">
    <property type="entry name" value="Ribosomal_uL23-like"/>
</dbReference>
<evidence type="ECO:0000256" key="2">
    <source>
        <dbReference type="ARBA" id="ARBA00022980"/>
    </source>
</evidence>
<name>A0A1F4XMH7_9BACT</name>
<dbReference type="SUPFAM" id="SSF54189">
    <property type="entry name" value="Ribosomal proteins S24e, L23 and L15e"/>
    <property type="match status" value="1"/>
</dbReference>
<evidence type="ECO:0000313" key="6">
    <source>
        <dbReference type="Proteomes" id="UP000177521"/>
    </source>
</evidence>
<comment type="caution">
    <text evidence="5">The sequence shown here is derived from an EMBL/GenBank/DDBJ whole genome shotgun (WGS) entry which is preliminary data.</text>
</comment>
<dbReference type="InterPro" id="IPR012677">
    <property type="entry name" value="Nucleotide-bd_a/b_plait_sf"/>
</dbReference>
<dbReference type="Pfam" id="PF00276">
    <property type="entry name" value="Ribosomal_L23"/>
    <property type="match status" value="1"/>
</dbReference>
<dbReference type="GO" id="GO:0006412">
    <property type="term" value="P:translation"/>
    <property type="evidence" value="ECO:0007669"/>
    <property type="project" value="InterPro"/>
</dbReference>
<dbReference type="GO" id="GO:0005840">
    <property type="term" value="C:ribosome"/>
    <property type="evidence" value="ECO:0007669"/>
    <property type="project" value="UniProtKB-KW"/>
</dbReference>
<accession>A0A1F4XMH7</accession>
<dbReference type="AlphaFoldDB" id="A0A1F4XMH7"/>
<sequence>MLASHILKYPLVSEKAIGQEKAKKFVFVISGDANKGQVKDAFKQLYGILPKSVNIGYLPVKARSKDGAQKRDKQKKAIITIPANAKVDLQQVKEYRAKVK</sequence>
<organism evidence="5 6">
    <name type="scientific">Candidatus Abawacabacteria bacterium RIFCSPHIGHO2_01_FULL_46_8</name>
    <dbReference type="NCBI Taxonomy" id="1817815"/>
    <lineage>
        <taxon>Bacteria</taxon>
        <taxon>Candidatus Abawacaibacteriota</taxon>
    </lineage>
</organism>
<dbReference type="InterPro" id="IPR012678">
    <property type="entry name" value="Ribosomal_uL23/eL15/eS24_sf"/>
</dbReference>
<keyword evidence="3" id="KW-0687">Ribonucleoprotein</keyword>
<keyword evidence="2 5" id="KW-0689">Ribosomal protein</keyword>
<evidence type="ECO:0000256" key="3">
    <source>
        <dbReference type="ARBA" id="ARBA00023274"/>
    </source>
</evidence>
<evidence type="ECO:0000313" key="5">
    <source>
        <dbReference type="EMBL" id="OGC82932.1"/>
    </source>
</evidence>
<dbReference type="GO" id="GO:1990904">
    <property type="term" value="C:ribonucleoprotein complex"/>
    <property type="evidence" value="ECO:0007669"/>
    <property type="project" value="UniProtKB-KW"/>
</dbReference>
<evidence type="ECO:0000256" key="1">
    <source>
        <dbReference type="ARBA" id="ARBA00006700"/>
    </source>
</evidence>